<reference evidence="4" key="1">
    <citation type="journal article" date="2014" name="Front. Microbiol.">
        <title>High frequency of phylogenetically diverse reductive dehalogenase-homologous genes in deep subseafloor sedimentary metagenomes.</title>
        <authorList>
            <person name="Kawai M."/>
            <person name="Futagami T."/>
            <person name="Toyoda A."/>
            <person name="Takaki Y."/>
            <person name="Nishi S."/>
            <person name="Hori S."/>
            <person name="Arai W."/>
            <person name="Tsubouchi T."/>
            <person name="Morono Y."/>
            <person name="Uchiyama I."/>
            <person name="Ito T."/>
            <person name="Fujiyama A."/>
            <person name="Inagaki F."/>
            <person name="Takami H."/>
        </authorList>
    </citation>
    <scope>NUCLEOTIDE SEQUENCE</scope>
    <source>
        <strain evidence="4">Expedition CK06-06</strain>
    </source>
</reference>
<comment type="caution">
    <text evidence="4">The sequence shown here is derived from an EMBL/GenBank/DDBJ whole genome shotgun (WGS) entry which is preliminary data.</text>
</comment>
<dbReference type="GO" id="GO:0003677">
    <property type="term" value="F:DNA binding"/>
    <property type="evidence" value="ECO:0007669"/>
    <property type="project" value="InterPro"/>
</dbReference>
<evidence type="ECO:0000259" key="3">
    <source>
        <dbReference type="Pfam" id="PF01555"/>
    </source>
</evidence>
<evidence type="ECO:0000313" key="4">
    <source>
        <dbReference type="EMBL" id="GAI39019.1"/>
    </source>
</evidence>
<dbReference type="Gene3D" id="3.40.50.150">
    <property type="entry name" value="Vaccinia Virus protein VP39"/>
    <property type="match status" value="1"/>
</dbReference>
<dbReference type="EMBL" id="BARV01032880">
    <property type="protein sequence ID" value="GAI39019.1"/>
    <property type="molecule type" value="Genomic_DNA"/>
</dbReference>
<protein>
    <recommendedName>
        <fullName evidence="3">DNA methylase N-4/N-6 domain-containing protein</fullName>
    </recommendedName>
</protein>
<proteinExistence type="predicted"/>
<dbReference type="InterPro" id="IPR029063">
    <property type="entry name" value="SAM-dependent_MTases_sf"/>
</dbReference>
<accession>X1Q6Y5</accession>
<dbReference type="PRINTS" id="PR00508">
    <property type="entry name" value="S21N4MTFRASE"/>
</dbReference>
<dbReference type="GO" id="GO:0008170">
    <property type="term" value="F:N-methyltransferase activity"/>
    <property type="evidence" value="ECO:0007669"/>
    <property type="project" value="InterPro"/>
</dbReference>
<dbReference type="SUPFAM" id="SSF53335">
    <property type="entry name" value="S-adenosyl-L-methionine-dependent methyltransferases"/>
    <property type="match status" value="1"/>
</dbReference>
<evidence type="ECO:0000256" key="2">
    <source>
        <dbReference type="ARBA" id="ARBA00022679"/>
    </source>
</evidence>
<dbReference type="InterPro" id="IPR001091">
    <property type="entry name" value="RM_Methyltransferase"/>
</dbReference>
<organism evidence="4">
    <name type="scientific">marine sediment metagenome</name>
    <dbReference type="NCBI Taxonomy" id="412755"/>
    <lineage>
        <taxon>unclassified sequences</taxon>
        <taxon>metagenomes</taxon>
        <taxon>ecological metagenomes</taxon>
    </lineage>
</organism>
<name>X1Q6Y5_9ZZZZ</name>
<dbReference type="AlphaFoldDB" id="X1Q6Y5"/>
<dbReference type="GO" id="GO:0032259">
    <property type="term" value="P:methylation"/>
    <property type="evidence" value="ECO:0007669"/>
    <property type="project" value="UniProtKB-KW"/>
</dbReference>
<keyword evidence="2" id="KW-0808">Transferase</keyword>
<feature type="domain" description="DNA methylase N-4/N-6" evidence="3">
    <location>
        <begin position="12"/>
        <end position="126"/>
    </location>
</feature>
<dbReference type="InterPro" id="IPR002941">
    <property type="entry name" value="DNA_methylase_N4/N6"/>
</dbReference>
<gene>
    <name evidence="4" type="ORF">S06H3_51773</name>
</gene>
<dbReference type="Pfam" id="PF01555">
    <property type="entry name" value="N6_N4_Mtase"/>
    <property type="match status" value="1"/>
</dbReference>
<keyword evidence="1" id="KW-0489">Methyltransferase</keyword>
<sequence>MNYFIFHQSSPTNIGHSKNNFTRSQRSILFYTKGNKFKFNLKEGEVVEDYLEFNLVKNTSKEKVKGFPNQIPEKLIELLIEISSNRGDVVLDPFGGSGTTGVMALRLKRKSILIELDKKNVKIIKETIP</sequence>
<evidence type="ECO:0000256" key="1">
    <source>
        <dbReference type="ARBA" id="ARBA00022603"/>
    </source>
</evidence>